<feature type="domain" description="Ketoreductase" evidence="5">
    <location>
        <begin position="13"/>
        <end position="211"/>
    </location>
</feature>
<keyword evidence="7" id="KW-1185">Reference proteome</keyword>
<name>A0A7G1KQB0_9NOCA</name>
<evidence type="ECO:0000256" key="3">
    <source>
        <dbReference type="RuleBase" id="RU000363"/>
    </source>
</evidence>
<dbReference type="InterPro" id="IPR002347">
    <property type="entry name" value="SDR_fam"/>
</dbReference>
<feature type="region of interest" description="Disordered" evidence="4">
    <location>
        <begin position="57"/>
        <end position="76"/>
    </location>
</feature>
<dbReference type="SMART" id="SM00822">
    <property type="entry name" value="PKS_KR"/>
    <property type="match status" value="1"/>
</dbReference>
<dbReference type="PROSITE" id="PS00061">
    <property type="entry name" value="ADH_SHORT"/>
    <property type="match status" value="1"/>
</dbReference>
<evidence type="ECO:0000256" key="1">
    <source>
        <dbReference type="ARBA" id="ARBA00006484"/>
    </source>
</evidence>
<dbReference type="PANTHER" id="PTHR24322">
    <property type="entry name" value="PKSB"/>
    <property type="match status" value="1"/>
</dbReference>
<dbReference type="GeneID" id="80349532"/>
<dbReference type="SUPFAM" id="SSF51735">
    <property type="entry name" value="NAD(P)-binding Rossmann-fold domains"/>
    <property type="match status" value="1"/>
</dbReference>
<dbReference type="PRINTS" id="PR00081">
    <property type="entry name" value="GDHRDH"/>
</dbReference>
<dbReference type="InterPro" id="IPR057326">
    <property type="entry name" value="KR_dom"/>
</dbReference>
<dbReference type="FunFam" id="3.40.50.720:FF:000084">
    <property type="entry name" value="Short-chain dehydrogenase reductase"/>
    <property type="match status" value="1"/>
</dbReference>
<dbReference type="PRINTS" id="PR00080">
    <property type="entry name" value="SDRFAMILY"/>
</dbReference>
<evidence type="ECO:0000313" key="6">
    <source>
        <dbReference type="EMBL" id="BCK57320.1"/>
    </source>
</evidence>
<dbReference type="GO" id="GO:0016616">
    <property type="term" value="F:oxidoreductase activity, acting on the CH-OH group of donors, NAD or NADP as acceptor"/>
    <property type="evidence" value="ECO:0007669"/>
    <property type="project" value="TreeGrafter"/>
</dbReference>
<gene>
    <name evidence="6" type="ORF">NWFMUON74_50920</name>
</gene>
<dbReference type="NCBIfam" id="NF005878">
    <property type="entry name" value="PRK07825.1"/>
    <property type="match status" value="1"/>
</dbReference>
<keyword evidence="2" id="KW-0560">Oxidoreductase</keyword>
<evidence type="ECO:0000259" key="5">
    <source>
        <dbReference type="SMART" id="SM00822"/>
    </source>
</evidence>
<protein>
    <submittedName>
        <fullName evidence="6">Putative short-chain dehydrogenase/reductase</fullName>
    </submittedName>
</protein>
<dbReference type="InterPro" id="IPR020904">
    <property type="entry name" value="Sc_DH/Rdtase_CS"/>
</dbReference>
<accession>A0A7G1KQB0</accession>
<organism evidence="6 7">
    <name type="scientific">Nocardia wallacei</name>
    <dbReference type="NCBI Taxonomy" id="480035"/>
    <lineage>
        <taxon>Bacteria</taxon>
        <taxon>Bacillati</taxon>
        <taxon>Actinomycetota</taxon>
        <taxon>Actinomycetes</taxon>
        <taxon>Mycobacteriales</taxon>
        <taxon>Nocardiaceae</taxon>
        <taxon>Nocardia</taxon>
    </lineage>
</organism>
<evidence type="ECO:0000256" key="4">
    <source>
        <dbReference type="SAM" id="MobiDB-lite"/>
    </source>
</evidence>
<dbReference type="InterPro" id="IPR036291">
    <property type="entry name" value="NAD(P)-bd_dom_sf"/>
</dbReference>
<dbReference type="Gene3D" id="3.40.50.720">
    <property type="entry name" value="NAD(P)-binding Rossmann-like Domain"/>
    <property type="match status" value="1"/>
</dbReference>
<dbReference type="RefSeq" id="WP_187684234.1">
    <property type="nucleotide sequence ID" value="NZ_AP023396.1"/>
</dbReference>
<dbReference type="AlphaFoldDB" id="A0A7G1KQB0"/>
<dbReference type="KEGG" id="nwl:NWFMUON74_50920"/>
<feature type="compositionally biased region" description="Low complexity" evidence="4">
    <location>
        <begin position="63"/>
        <end position="76"/>
    </location>
</feature>
<dbReference type="CDD" id="cd05233">
    <property type="entry name" value="SDR_c"/>
    <property type="match status" value="1"/>
</dbReference>
<dbReference type="EMBL" id="AP023396">
    <property type="protein sequence ID" value="BCK57320.1"/>
    <property type="molecule type" value="Genomic_DNA"/>
</dbReference>
<dbReference type="Proteomes" id="UP000516173">
    <property type="component" value="Chromosome"/>
</dbReference>
<proteinExistence type="inferred from homology"/>
<evidence type="ECO:0000313" key="7">
    <source>
        <dbReference type="Proteomes" id="UP000516173"/>
    </source>
</evidence>
<evidence type="ECO:0000256" key="2">
    <source>
        <dbReference type="ARBA" id="ARBA00023002"/>
    </source>
</evidence>
<dbReference type="PANTHER" id="PTHR24322:SF736">
    <property type="entry name" value="RETINOL DEHYDROGENASE 10"/>
    <property type="match status" value="1"/>
</dbReference>
<dbReference type="Pfam" id="PF00106">
    <property type="entry name" value="adh_short"/>
    <property type="match status" value="2"/>
</dbReference>
<sequence>MARTSKYVPLTGRVAVITGGARGIGRATAHAFLAKGANVALGDIDADLAVRTAEELRVPSHTAGSPSAASGRGSAAEQGGRVVGLPLDVTDPASFAAFLNAAETALGPMDVLVNNAGIMPSGMFADEAPDLTDRILDINVRGVMTGTRLALQRFVPRGTGHLINIASLAGTAGMPGLATYCASKHAVIGFTEAIHLELADTDIQVTAILPGNVRTELSAGANMPAWMLKATTIEPEAVAAAIISSLGRNRPLITVPRTLTPVIRASSLLPHRLRRLTSDLSGMTTAFTHPDPQARETYHRRIAETMLENK</sequence>
<reference evidence="6 7" key="1">
    <citation type="submission" date="2020-08" db="EMBL/GenBank/DDBJ databases">
        <title>Genome Sequencing of Nocardia wallacei strain FMUON74 and assembly.</title>
        <authorList>
            <person name="Toyokawa M."/>
            <person name="Uesaka K."/>
        </authorList>
    </citation>
    <scope>NUCLEOTIDE SEQUENCE [LARGE SCALE GENOMIC DNA]</scope>
    <source>
        <strain evidence="6 7">FMUON74</strain>
    </source>
</reference>
<comment type="similarity">
    <text evidence="1 3">Belongs to the short-chain dehydrogenases/reductases (SDR) family.</text>
</comment>